<sequence length="116" mass="13487">MGSLMSGWDSPVRDPNSVRRCKSLTREEIDTFWKAKKKNEEEHVQAVSKLVTQEVAQSKSQEEKKVVEDLFENQSKKSGWWRRSNLAFLNEPREEEGRPNKYVPQFQVAHIVKIAG</sequence>
<organism evidence="1 2">
    <name type="scientific">Camelina sativa</name>
    <name type="common">False flax</name>
    <name type="synonym">Myagrum sativum</name>
    <dbReference type="NCBI Taxonomy" id="90675"/>
    <lineage>
        <taxon>Eukaryota</taxon>
        <taxon>Viridiplantae</taxon>
        <taxon>Streptophyta</taxon>
        <taxon>Embryophyta</taxon>
        <taxon>Tracheophyta</taxon>
        <taxon>Spermatophyta</taxon>
        <taxon>Magnoliopsida</taxon>
        <taxon>eudicotyledons</taxon>
        <taxon>Gunneridae</taxon>
        <taxon>Pentapetalae</taxon>
        <taxon>rosids</taxon>
        <taxon>malvids</taxon>
        <taxon>Brassicales</taxon>
        <taxon>Brassicaceae</taxon>
        <taxon>Camelineae</taxon>
        <taxon>Camelina</taxon>
    </lineage>
</organism>
<protein>
    <submittedName>
        <fullName evidence="2">Uncharacterized protein LOC104740652</fullName>
    </submittedName>
</protein>
<evidence type="ECO:0000313" key="1">
    <source>
        <dbReference type="Proteomes" id="UP000694864"/>
    </source>
</evidence>
<proteinExistence type="predicted"/>
<dbReference type="RefSeq" id="XP_010459626.1">
    <property type="nucleotide sequence ID" value="XM_010461324.2"/>
</dbReference>
<name>A0ABM0VQE3_CAMSA</name>
<dbReference type="PANTHER" id="PTHR33872">
    <property type="entry name" value="DNA POLYMERASE EPSILON CATALYTIC SUBUNIT A"/>
    <property type="match status" value="1"/>
</dbReference>
<dbReference type="GeneID" id="104740652"/>
<evidence type="ECO:0000313" key="2">
    <source>
        <dbReference type="RefSeq" id="XP_010459626.1"/>
    </source>
</evidence>
<gene>
    <name evidence="2" type="primary">LOC104740652</name>
</gene>
<accession>A0ABM0VQE3</accession>
<reference evidence="2" key="2">
    <citation type="submission" date="2025-08" db="UniProtKB">
        <authorList>
            <consortium name="RefSeq"/>
        </authorList>
    </citation>
    <scope>IDENTIFICATION</scope>
    <source>
        <tissue evidence="2">Leaf</tissue>
    </source>
</reference>
<keyword evidence="1" id="KW-1185">Reference proteome</keyword>
<dbReference type="PANTHER" id="PTHR33872:SF2">
    <property type="entry name" value="DNA POLYMERASE EPSILON CATALYTIC SUBUNIT A"/>
    <property type="match status" value="1"/>
</dbReference>
<reference evidence="1" key="1">
    <citation type="journal article" date="2014" name="Nat. Commun.">
        <title>The emerging biofuel crop Camelina sativa retains a highly undifferentiated hexaploid genome structure.</title>
        <authorList>
            <person name="Kagale S."/>
            <person name="Koh C."/>
            <person name="Nixon J."/>
            <person name="Bollina V."/>
            <person name="Clarke W.E."/>
            <person name="Tuteja R."/>
            <person name="Spillane C."/>
            <person name="Robinson S.J."/>
            <person name="Links M.G."/>
            <person name="Clarke C."/>
            <person name="Higgins E.E."/>
            <person name="Huebert T."/>
            <person name="Sharpe A.G."/>
            <person name="Parkin I.A."/>
        </authorList>
    </citation>
    <scope>NUCLEOTIDE SEQUENCE [LARGE SCALE GENOMIC DNA]</scope>
    <source>
        <strain evidence="1">cv. DH55</strain>
    </source>
</reference>
<dbReference type="Proteomes" id="UP000694864">
    <property type="component" value="Chromosome 14"/>
</dbReference>